<dbReference type="Proteomes" id="UP000324222">
    <property type="component" value="Unassembled WGS sequence"/>
</dbReference>
<comment type="caution">
    <text evidence="2">The sequence shown here is derived from an EMBL/GenBank/DDBJ whole genome shotgun (WGS) entry which is preliminary data.</text>
</comment>
<proteinExistence type="predicted"/>
<dbReference type="EMBL" id="VSRR010014438">
    <property type="protein sequence ID" value="MPC57024.1"/>
    <property type="molecule type" value="Genomic_DNA"/>
</dbReference>
<sequence length="98" mass="11242">MVLRASRTDRYHLGVIPTMAYILKRFALPSRRFSEATEMISCVLKSQKDNEKYRNSVHVATKEPITEHRDKITGFRNMKSAPASDSLPEPIHCSRGHE</sequence>
<evidence type="ECO:0000256" key="1">
    <source>
        <dbReference type="SAM" id="MobiDB-lite"/>
    </source>
</evidence>
<feature type="region of interest" description="Disordered" evidence="1">
    <location>
        <begin position="75"/>
        <end position="98"/>
    </location>
</feature>
<evidence type="ECO:0000313" key="2">
    <source>
        <dbReference type="EMBL" id="MPC57024.1"/>
    </source>
</evidence>
<protein>
    <submittedName>
        <fullName evidence="2">Uncharacterized protein</fullName>
    </submittedName>
</protein>
<reference evidence="2 3" key="1">
    <citation type="submission" date="2019-05" db="EMBL/GenBank/DDBJ databases">
        <title>Another draft genome of Portunus trituberculatus and its Hox gene families provides insights of decapod evolution.</title>
        <authorList>
            <person name="Jeong J.-H."/>
            <person name="Song I."/>
            <person name="Kim S."/>
            <person name="Choi T."/>
            <person name="Kim D."/>
            <person name="Ryu S."/>
            <person name="Kim W."/>
        </authorList>
    </citation>
    <scope>NUCLEOTIDE SEQUENCE [LARGE SCALE GENOMIC DNA]</scope>
    <source>
        <tissue evidence="2">Muscle</tissue>
    </source>
</reference>
<evidence type="ECO:0000313" key="3">
    <source>
        <dbReference type="Proteomes" id="UP000324222"/>
    </source>
</evidence>
<gene>
    <name evidence="2" type="ORF">E2C01_050992</name>
</gene>
<dbReference type="AlphaFoldDB" id="A0A5B7GKG7"/>
<name>A0A5B7GKG7_PORTR</name>
<accession>A0A5B7GKG7</accession>
<keyword evidence="3" id="KW-1185">Reference proteome</keyword>
<organism evidence="2 3">
    <name type="scientific">Portunus trituberculatus</name>
    <name type="common">Swimming crab</name>
    <name type="synonym">Neptunus trituberculatus</name>
    <dbReference type="NCBI Taxonomy" id="210409"/>
    <lineage>
        <taxon>Eukaryota</taxon>
        <taxon>Metazoa</taxon>
        <taxon>Ecdysozoa</taxon>
        <taxon>Arthropoda</taxon>
        <taxon>Crustacea</taxon>
        <taxon>Multicrustacea</taxon>
        <taxon>Malacostraca</taxon>
        <taxon>Eumalacostraca</taxon>
        <taxon>Eucarida</taxon>
        <taxon>Decapoda</taxon>
        <taxon>Pleocyemata</taxon>
        <taxon>Brachyura</taxon>
        <taxon>Eubrachyura</taxon>
        <taxon>Portunoidea</taxon>
        <taxon>Portunidae</taxon>
        <taxon>Portuninae</taxon>
        <taxon>Portunus</taxon>
    </lineage>
</organism>